<protein>
    <submittedName>
        <fullName evidence="1">Uncharacterized protein</fullName>
    </submittedName>
</protein>
<sequence>MSTINDEVKNALSLIESTNLPHPLGSLLESFVDEALNPVLAARYVKRRLLLGEASSLVADWCYIIESIKNGHPTPRPSAIQQHDITRRDGGKCCVTGKTGTLRDPLIVAPILLVPSGWVTDNAGIIDMLGAFFGPPYRDWWLSYARNPGGTATYCNHWLVQKSAARAFASGFVKLDRLQPSMIEYELKHVSVGLEEPIEVDGRYPLLGDHSRSGITKVDPRFVGSQARLCKSIQFLDISKRLSLDSQRQPSSSSTGFPERHPKTALWSHWSISSLCMGPFLAVWLLVPVKVRIACYEMLQKLGKRIYGKPNDHATVQRLPFGLYLKYEGEADSSRNEFNALEVVRRQTSIPVPKALDMVVDQGKANDSVPCPRAYLLTTRVPGLPLSRCQTLLSGRDIERITNQLKDYVSQLRDIPKLVNPDMAICNTLGEACRDPRIHGASPVGPFANEAAFSQMLRFSHDPARRGHKIVFTHADLNPRNILIDRTMQPDGSMGWTVTGIVDWETAGYYPEYWDYTKALFEGFRWSRRYNNLVHEVFSEFRDYSEELDVERRSWATGDGV</sequence>
<proteinExistence type="predicted"/>
<name>A0ACB9Z398_9PEZI</name>
<organism evidence="1 2">
    <name type="scientific">Hypoxylon rubiginosum</name>
    <dbReference type="NCBI Taxonomy" id="110542"/>
    <lineage>
        <taxon>Eukaryota</taxon>
        <taxon>Fungi</taxon>
        <taxon>Dikarya</taxon>
        <taxon>Ascomycota</taxon>
        <taxon>Pezizomycotina</taxon>
        <taxon>Sordariomycetes</taxon>
        <taxon>Xylariomycetidae</taxon>
        <taxon>Xylariales</taxon>
        <taxon>Hypoxylaceae</taxon>
        <taxon>Hypoxylon</taxon>
    </lineage>
</organism>
<accession>A0ACB9Z398</accession>
<evidence type="ECO:0000313" key="2">
    <source>
        <dbReference type="Proteomes" id="UP001497700"/>
    </source>
</evidence>
<comment type="caution">
    <text evidence="1">The sequence shown here is derived from an EMBL/GenBank/DDBJ whole genome shotgun (WGS) entry which is preliminary data.</text>
</comment>
<keyword evidence="2" id="KW-1185">Reference proteome</keyword>
<reference evidence="1 2" key="1">
    <citation type="journal article" date="2022" name="New Phytol.">
        <title>Ecological generalism drives hyperdiversity of secondary metabolite gene clusters in xylarialean endophytes.</title>
        <authorList>
            <person name="Franco M.E.E."/>
            <person name="Wisecaver J.H."/>
            <person name="Arnold A.E."/>
            <person name="Ju Y.M."/>
            <person name="Slot J.C."/>
            <person name="Ahrendt S."/>
            <person name="Moore L.P."/>
            <person name="Eastman K.E."/>
            <person name="Scott K."/>
            <person name="Konkel Z."/>
            <person name="Mondo S.J."/>
            <person name="Kuo A."/>
            <person name="Hayes R.D."/>
            <person name="Haridas S."/>
            <person name="Andreopoulos B."/>
            <person name="Riley R."/>
            <person name="LaButti K."/>
            <person name="Pangilinan J."/>
            <person name="Lipzen A."/>
            <person name="Amirebrahimi M."/>
            <person name="Yan J."/>
            <person name="Adam C."/>
            <person name="Keymanesh K."/>
            <person name="Ng V."/>
            <person name="Louie K."/>
            <person name="Northen T."/>
            <person name="Drula E."/>
            <person name="Henrissat B."/>
            <person name="Hsieh H.M."/>
            <person name="Youens-Clark K."/>
            <person name="Lutzoni F."/>
            <person name="Miadlikowska J."/>
            <person name="Eastwood D.C."/>
            <person name="Hamelin R.C."/>
            <person name="Grigoriev I.V."/>
            <person name="U'Ren J.M."/>
        </authorList>
    </citation>
    <scope>NUCLEOTIDE SEQUENCE [LARGE SCALE GENOMIC DNA]</scope>
    <source>
        <strain evidence="1 2">CBS 119005</strain>
    </source>
</reference>
<evidence type="ECO:0000313" key="1">
    <source>
        <dbReference type="EMBL" id="KAI4865650.1"/>
    </source>
</evidence>
<gene>
    <name evidence="1" type="ORF">F4820DRAFT_447857</name>
</gene>
<dbReference type="EMBL" id="MU393469">
    <property type="protein sequence ID" value="KAI4865650.1"/>
    <property type="molecule type" value="Genomic_DNA"/>
</dbReference>
<dbReference type="Proteomes" id="UP001497700">
    <property type="component" value="Unassembled WGS sequence"/>
</dbReference>